<organism evidence="2 3">
    <name type="scientific">Eragrostis curvula</name>
    <name type="common">weeping love grass</name>
    <dbReference type="NCBI Taxonomy" id="38414"/>
    <lineage>
        <taxon>Eukaryota</taxon>
        <taxon>Viridiplantae</taxon>
        <taxon>Streptophyta</taxon>
        <taxon>Embryophyta</taxon>
        <taxon>Tracheophyta</taxon>
        <taxon>Spermatophyta</taxon>
        <taxon>Magnoliopsida</taxon>
        <taxon>Liliopsida</taxon>
        <taxon>Poales</taxon>
        <taxon>Poaceae</taxon>
        <taxon>PACMAD clade</taxon>
        <taxon>Chloridoideae</taxon>
        <taxon>Eragrostideae</taxon>
        <taxon>Eragrostidinae</taxon>
        <taxon>Eragrostis</taxon>
    </lineage>
</organism>
<dbReference type="Gramene" id="TVU38327">
    <property type="protein sequence ID" value="TVU38327"/>
    <property type="gene ID" value="EJB05_11690"/>
</dbReference>
<proteinExistence type="predicted"/>
<dbReference type="InterPro" id="IPR005174">
    <property type="entry name" value="KIB1-4_b-propeller"/>
</dbReference>
<dbReference type="Pfam" id="PF03478">
    <property type="entry name" value="Beta-prop_KIB1-4"/>
    <property type="match status" value="1"/>
</dbReference>
<dbReference type="OrthoDB" id="620922at2759"/>
<dbReference type="PANTHER" id="PTHR33165">
    <property type="entry name" value="F-BOX DOMAIN CONTAINING PROTEIN-LIKE-RELATED"/>
    <property type="match status" value="1"/>
</dbReference>
<keyword evidence="3" id="KW-1185">Reference proteome</keyword>
<dbReference type="AlphaFoldDB" id="A0A5J9VS10"/>
<evidence type="ECO:0000313" key="3">
    <source>
        <dbReference type="Proteomes" id="UP000324897"/>
    </source>
</evidence>
<gene>
    <name evidence="2" type="ORF">EJB05_11690</name>
</gene>
<feature type="non-terminal residue" evidence="2">
    <location>
        <position position="1"/>
    </location>
</feature>
<feature type="domain" description="KIB1-4 beta-propeller" evidence="1">
    <location>
        <begin position="9"/>
        <end position="147"/>
    </location>
</feature>
<name>A0A5J9VS10_9POAL</name>
<reference evidence="2 3" key="1">
    <citation type="journal article" date="2019" name="Sci. Rep.">
        <title>A high-quality genome of Eragrostis curvula grass provides insights into Poaceae evolution and supports new strategies to enhance forage quality.</title>
        <authorList>
            <person name="Carballo J."/>
            <person name="Santos B.A.C.M."/>
            <person name="Zappacosta D."/>
            <person name="Garbus I."/>
            <person name="Selva J.P."/>
            <person name="Gallo C.A."/>
            <person name="Diaz A."/>
            <person name="Albertini E."/>
            <person name="Caccamo M."/>
            <person name="Echenique V."/>
        </authorList>
    </citation>
    <scope>NUCLEOTIDE SEQUENCE [LARGE SCALE GENOMIC DNA]</scope>
    <source>
        <strain evidence="3">cv. Victoria</strain>
        <tissue evidence="2">Leaf</tissue>
    </source>
</reference>
<dbReference type="PANTHER" id="PTHR33165:SF63">
    <property type="entry name" value="OS03G0792300 PROTEIN"/>
    <property type="match status" value="1"/>
</dbReference>
<evidence type="ECO:0000259" key="1">
    <source>
        <dbReference type="Pfam" id="PF03478"/>
    </source>
</evidence>
<accession>A0A5J9VS10</accession>
<dbReference type="Proteomes" id="UP000324897">
    <property type="component" value="Chromosome 4"/>
</dbReference>
<sequence>MNVRTGKRIHPRLPDLRHHYMFGPIVGGLLVLCRKGTHVVQLLNPVTGQLTNLPLVTALLPSYKARSIDFRARRVWLRSGSGVADDSTVALLCNSGHTLVVAKPGDDDWTRLSTDDDCILLALPLAGRLYCVTNKNILVVETAANQKARLSVVAGVNLASQYPLARLCVPSI</sequence>
<comment type="caution">
    <text evidence="2">The sequence shown here is derived from an EMBL/GenBank/DDBJ whole genome shotgun (WGS) entry which is preliminary data.</text>
</comment>
<protein>
    <recommendedName>
        <fullName evidence="1">KIB1-4 beta-propeller domain-containing protein</fullName>
    </recommendedName>
</protein>
<dbReference type="EMBL" id="RWGY01000007">
    <property type="protein sequence ID" value="TVU38327.1"/>
    <property type="molecule type" value="Genomic_DNA"/>
</dbReference>
<evidence type="ECO:0000313" key="2">
    <source>
        <dbReference type="EMBL" id="TVU38327.1"/>
    </source>
</evidence>